<sequence>MRRTHPLIIGGGPAGAAAAIHLARAGAQPLLLEKTRETGDALCGGFLSWATLAQIAALGVDPAQLGGQRVAHLGLFTPHRSVRVPLPAPAMGVSRQRLDTHLLDAAEQAGAQVRRGTVVRLIDDDRTVILADGEIMSADSIFLATGKQELRGATRDTGPIGNPALGLRVRLAPHPALQAMIGDAIELHLFRGGYLGIVLQEDGSANACLAITKSRFAAARGRPTRLLEQLADASPALADRFAYLPTGAQIDAVGHIPYGWRSTDTREGLFRLGDQAAVIPSLAGEGIGIALASATRAAEAWQKRGAQGARGYQVEFARAARAPIRWAGLMRDILTQPPFGAIALSLAGRAPSLVAAVAQYTRIIETRP</sequence>
<dbReference type="PRINTS" id="PR00368">
    <property type="entry name" value="FADPNR"/>
</dbReference>
<dbReference type="AlphaFoldDB" id="A0A841J7D8"/>
<dbReference type="PRINTS" id="PR00469">
    <property type="entry name" value="PNDRDTASEII"/>
</dbReference>
<name>A0A841J7D8_9SPHN</name>
<dbReference type="PANTHER" id="PTHR42685:SF22">
    <property type="entry name" value="CONDITIONED MEDIUM FACTOR RECEPTOR 1"/>
    <property type="match status" value="1"/>
</dbReference>
<feature type="domain" description="FAD-binding" evidence="1">
    <location>
        <begin position="5"/>
        <end position="127"/>
    </location>
</feature>
<dbReference type="SUPFAM" id="SSF51905">
    <property type="entry name" value="FAD/NAD(P)-binding domain"/>
    <property type="match status" value="1"/>
</dbReference>
<dbReference type="Proteomes" id="UP000552700">
    <property type="component" value="Unassembled WGS sequence"/>
</dbReference>
<dbReference type="GO" id="GO:0071949">
    <property type="term" value="F:FAD binding"/>
    <property type="evidence" value="ECO:0007669"/>
    <property type="project" value="InterPro"/>
</dbReference>
<keyword evidence="3" id="KW-1185">Reference proteome</keyword>
<dbReference type="InterPro" id="IPR050407">
    <property type="entry name" value="Geranylgeranyl_reductase"/>
</dbReference>
<dbReference type="InterPro" id="IPR002938">
    <property type="entry name" value="FAD-bd"/>
</dbReference>
<comment type="caution">
    <text evidence="2">The sequence shown here is derived from an EMBL/GenBank/DDBJ whole genome shotgun (WGS) entry which is preliminary data.</text>
</comment>
<dbReference type="PANTHER" id="PTHR42685">
    <property type="entry name" value="GERANYLGERANYL DIPHOSPHATE REDUCTASE"/>
    <property type="match status" value="1"/>
</dbReference>
<dbReference type="Pfam" id="PF01494">
    <property type="entry name" value="FAD_binding_3"/>
    <property type="match status" value="1"/>
</dbReference>
<gene>
    <name evidence="2" type="ORF">FHS92_001830</name>
</gene>
<dbReference type="EMBL" id="JACIJP010000002">
    <property type="protein sequence ID" value="MBB6124101.1"/>
    <property type="molecule type" value="Genomic_DNA"/>
</dbReference>
<accession>A0A841J7D8</accession>
<evidence type="ECO:0000313" key="3">
    <source>
        <dbReference type="Proteomes" id="UP000552700"/>
    </source>
</evidence>
<proteinExistence type="predicted"/>
<reference evidence="2 3" key="1">
    <citation type="submission" date="2020-08" db="EMBL/GenBank/DDBJ databases">
        <title>Genomic Encyclopedia of Type Strains, Phase IV (KMG-IV): sequencing the most valuable type-strain genomes for metagenomic binning, comparative biology and taxonomic classification.</title>
        <authorList>
            <person name="Goeker M."/>
        </authorList>
    </citation>
    <scope>NUCLEOTIDE SEQUENCE [LARGE SCALE GENOMIC DNA]</scope>
    <source>
        <strain evidence="2 3">DSM 102255</strain>
    </source>
</reference>
<dbReference type="Gene3D" id="3.50.50.60">
    <property type="entry name" value="FAD/NAD(P)-binding domain"/>
    <property type="match status" value="1"/>
</dbReference>
<dbReference type="RefSeq" id="WP_184079761.1">
    <property type="nucleotide sequence ID" value="NZ_JACIJP010000002.1"/>
</dbReference>
<evidence type="ECO:0000313" key="2">
    <source>
        <dbReference type="EMBL" id="MBB6124101.1"/>
    </source>
</evidence>
<dbReference type="InterPro" id="IPR036188">
    <property type="entry name" value="FAD/NAD-bd_sf"/>
</dbReference>
<organism evidence="2 3">
    <name type="scientific">Sphingobium subterraneum</name>
    <dbReference type="NCBI Taxonomy" id="627688"/>
    <lineage>
        <taxon>Bacteria</taxon>
        <taxon>Pseudomonadati</taxon>
        <taxon>Pseudomonadota</taxon>
        <taxon>Alphaproteobacteria</taxon>
        <taxon>Sphingomonadales</taxon>
        <taxon>Sphingomonadaceae</taxon>
        <taxon>Sphingobium</taxon>
    </lineage>
</organism>
<protein>
    <submittedName>
        <fullName evidence="2">Flavin-dependent dehydrogenase</fullName>
    </submittedName>
</protein>
<evidence type="ECO:0000259" key="1">
    <source>
        <dbReference type="Pfam" id="PF01494"/>
    </source>
</evidence>